<dbReference type="KEGG" id="mee:DA075_22270"/>
<dbReference type="KEGG" id="mee:DA075_22365"/>
<organism evidence="1 3">
    <name type="scientific">Methylobacterium currus</name>
    <dbReference type="NCBI Taxonomy" id="2051553"/>
    <lineage>
        <taxon>Bacteria</taxon>
        <taxon>Pseudomonadati</taxon>
        <taxon>Pseudomonadota</taxon>
        <taxon>Alphaproteobacteria</taxon>
        <taxon>Hyphomicrobiales</taxon>
        <taxon>Methylobacteriaceae</taxon>
        <taxon>Methylobacterium</taxon>
    </lineage>
</organism>
<dbReference type="EMBL" id="CP028843">
    <property type="protein sequence ID" value="AWB23289.1"/>
    <property type="molecule type" value="Genomic_DNA"/>
</dbReference>
<dbReference type="EMBL" id="CP028843">
    <property type="protein sequence ID" value="AWB23304.1"/>
    <property type="molecule type" value="Genomic_DNA"/>
</dbReference>
<dbReference type="Proteomes" id="UP000244755">
    <property type="component" value="Chromosome 1"/>
</dbReference>
<dbReference type="OrthoDB" id="8002793at2"/>
<reference evidence="1 3" key="1">
    <citation type="submission" date="2018-04" db="EMBL/GenBank/DDBJ databases">
        <title>Methylobacterium sp. PR1016A genome.</title>
        <authorList>
            <person name="Park W."/>
        </authorList>
    </citation>
    <scope>NUCLEOTIDE SEQUENCE [LARGE SCALE GENOMIC DNA]</scope>
    <source>
        <strain evidence="1 3">PR1016A</strain>
    </source>
</reference>
<dbReference type="AlphaFoldDB" id="A0A2R4WP36"/>
<protein>
    <submittedName>
        <fullName evidence="1">Uncharacterized protein</fullName>
    </submittedName>
</protein>
<name>A0A2R4WP36_9HYPH</name>
<proteinExistence type="predicted"/>
<accession>A0A2R4WP36</accession>
<gene>
    <name evidence="1" type="ORF">DA075_22270</name>
    <name evidence="2" type="ORF">DA075_22365</name>
</gene>
<keyword evidence="3" id="KW-1185">Reference proteome</keyword>
<evidence type="ECO:0000313" key="2">
    <source>
        <dbReference type="EMBL" id="AWB23304.1"/>
    </source>
</evidence>
<evidence type="ECO:0000313" key="1">
    <source>
        <dbReference type="EMBL" id="AWB23289.1"/>
    </source>
</evidence>
<evidence type="ECO:0000313" key="3">
    <source>
        <dbReference type="Proteomes" id="UP000244755"/>
    </source>
</evidence>
<dbReference type="RefSeq" id="WP_099955086.1">
    <property type="nucleotide sequence ID" value="NZ_CP028843.1"/>
</dbReference>
<sequence>MDFDIVEEFNNFLYDAGCIWDVLDRDAGWRLAAYTVIEREARTLTELWNEREGRERSRR</sequence>